<dbReference type="PANTHER" id="PTHR30590:SF2">
    <property type="entry name" value="INNER MEMBRANE PROTEIN"/>
    <property type="match status" value="1"/>
</dbReference>
<keyword evidence="1" id="KW-0812">Transmembrane</keyword>
<dbReference type="PANTHER" id="PTHR30590">
    <property type="entry name" value="INNER MEMBRANE PROTEIN"/>
    <property type="match status" value="1"/>
</dbReference>
<evidence type="ECO:0000259" key="2">
    <source>
        <dbReference type="Pfam" id="PF04235"/>
    </source>
</evidence>
<dbReference type="InterPro" id="IPR007349">
    <property type="entry name" value="DUF418"/>
</dbReference>
<feature type="transmembrane region" description="Helical" evidence="1">
    <location>
        <begin position="268"/>
        <end position="291"/>
    </location>
</feature>
<comment type="caution">
    <text evidence="3">The sequence shown here is derived from an EMBL/GenBank/DDBJ whole genome shotgun (WGS) entry which is preliminary data.</text>
</comment>
<keyword evidence="5" id="KW-1185">Reference proteome</keyword>
<protein>
    <submittedName>
        <fullName evidence="3">DUF418 domain-containing protein</fullName>
    </submittedName>
</protein>
<evidence type="ECO:0000313" key="5">
    <source>
        <dbReference type="Proteomes" id="UP000297273"/>
    </source>
</evidence>
<feature type="transmembrane region" description="Helical" evidence="1">
    <location>
        <begin position="316"/>
        <end position="338"/>
    </location>
</feature>
<feature type="transmembrane region" description="Helical" evidence="1">
    <location>
        <begin position="12"/>
        <end position="29"/>
    </location>
</feature>
<feature type="transmembrane region" description="Helical" evidence="1">
    <location>
        <begin position="49"/>
        <end position="74"/>
    </location>
</feature>
<organism evidence="3 6">
    <name type="scientific">Leptospira langatensis</name>
    <dbReference type="NCBI Taxonomy" id="2484983"/>
    <lineage>
        <taxon>Bacteria</taxon>
        <taxon>Pseudomonadati</taxon>
        <taxon>Spirochaetota</taxon>
        <taxon>Spirochaetia</taxon>
        <taxon>Leptospirales</taxon>
        <taxon>Leptospiraceae</taxon>
        <taxon>Leptospira</taxon>
    </lineage>
</organism>
<evidence type="ECO:0000313" key="6">
    <source>
        <dbReference type="Proteomes" id="UP000297946"/>
    </source>
</evidence>
<dbReference type="InterPro" id="IPR052529">
    <property type="entry name" value="Bact_Transport_Assoc"/>
</dbReference>
<dbReference type="EMBL" id="RQGC01000007">
    <property type="protein sequence ID" value="TGL40511.1"/>
    <property type="molecule type" value="Genomic_DNA"/>
</dbReference>
<dbReference type="AlphaFoldDB" id="A0A5F1ZRU1"/>
<feature type="transmembrane region" description="Helical" evidence="1">
    <location>
        <begin position="198"/>
        <end position="218"/>
    </location>
</feature>
<feature type="transmembrane region" description="Helical" evidence="1">
    <location>
        <begin position="94"/>
        <end position="127"/>
    </location>
</feature>
<reference evidence="4" key="1">
    <citation type="submission" date="2018-10" db="EMBL/GenBank/DDBJ databases">
        <authorList>
            <person name="Vincent A.T."/>
            <person name="Schiettekatte O."/>
            <person name="Bourhy P."/>
            <person name="Veyrier F.J."/>
            <person name="Picardeau M."/>
        </authorList>
    </citation>
    <scope>NUCLEOTIDE SEQUENCE</scope>
    <source>
        <strain evidence="4">201702690</strain>
    </source>
</reference>
<dbReference type="Proteomes" id="UP000297273">
    <property type="component" value="Unassembled WGS sequence"/>
</dbReference>
<dbReference type="OrthoDB" id="9807744at2"/>
<feature type="transmembrane region" description="Helical" evidence="1">
    <location>
        <begin position="238"/>
        <end position="256"/>
    </location>
</feature>
<feature type="transmembrane region" description="Helical" evidence="1">
    <location>
        <begin position="345"/>
        <end position="365"/>
    </location>
</feature>
<accession>A0A5F1ZRU1</accession>
<evidence type="ECO:0000313" key="3">
    <source>
        <dbReference type="EMBL" id="TGJ99046.1"/>
    </source>
</evidence>
<dbReference type="Pfam" id="PF04235">
    <property type="entry name" value="DUF418"/>
    <property type="match status" value="1"/>
</dbReference>
<proteinExistence type="predicted"/>
<dbReference type="EMBL" id="RQER01000010">
    <property type="protein sequence ID" value="TGJ99046.1"/>
    <property type="molecule type" value="Genomic_DNA"/>
</dbReference>
<evidence type="ECO:0000256" key="1">
    <source>
        <dbReference type="SAM" id="Phobius"/>
    </source>
</evidence>
<feature type="domain" description="DUF418" evidence="2">
    <location>
        <begin position="219"/>
        <end position="383"/>
    </location>
</feature>
<gene>
    <name evidence="3" type="ORF">EHO57_15505</name>
    <name evidence="4" type="ORF">EHQ53_10995</name>
</gene>
<dbReference type="Proteomes" id="UP000297946">
    <property type="component" value="Unassembled WGS sequence"/>
</dbReference>
<sequence>MLAQKRIGFIDFLRGFALFGILVVNLPYFSKPMFLVASQHENATLLDSIASWIVAFFFESKFYVLFSFLFGYGFATQMGNTEDPQANARYFRRIFALIILGILHGIFLFLGDILLSYGILGLALWFLRKKSPIWLLRFSFFFLLVAIAGRISLFAMEQSFRDFLANNISRILEETRKAYLGNFWENAIQRSKESFSSFRFLVLYQWPSVLAMFSLGLAAAKRSIFSNWEEAKPSLKRYFPWMLVLGVLGNLLYTFHSRHIFPEDLNKTLKFFLVCLDALSAPALTFCYVYLLGNYYASSKSEADKPWLENAGRSSLTVYLGESLVCCWIFCGWGLGYFDQLGSFIVLLLSVPIWIFWTGFSVLWGRFFSLGPMEWILRSWTYWSFIKLRKRGN</sequence>
<keyword evidence="1" id="KW-1133">Transmembrane helix</keyword>
<reference evidence="5 6" key="2">
    <citation type="journal article" date="2019" name="PLoS Negl. Trop. Dis.">
        <title>Revisiting the worldwide diversity of Leptospira species in the environment.</title>
        <authorList>
            <person name="Vincent A.T."/>
            <person name="Schiettekatte O."/>
            <person name="Bourhy P."/>
            <person name="Veyrier F.J."/>
            <person name="Picardeau M."/>
        </authorList>
    </citation>
    <scope>NUCLEOTIDE SEQUENCE [LARGE SCALE GENOMIC DNA]</scope>
    <source>
        <strain evidence="5">201702690</strain>
        <strain evidence="3 6">SSW18</strain>
    </source>
</reference>
<name>A0A5F1ZRU1_9LEPT</name>
<evidence type="ECO:0000313" key="4">
    <source>
        <dbReference type="EMBL" id="TGL40511.1"/>
    </source>
</evidence>
<keyword evidence="1" id="KW-0472">Membrane</keyword>
<feature type="transmembrane region" description="Helical" evidence="1">
    <location>
        <begin position="133"/>
        <end position="153"/>
    </location>
</feature>